<name>A0ABX7FMS2_BRECH</name>
<keyword evidence="2" id="KW-1185">Reference proteome</keyword>
<proteinExistence type="predicted"/>
<evidence type="ECO:0000313" key="2">
    <source>
        <dbReference type="Proteomes" id="UP000596248"/>
    </source>
</evidence>
<evidence type="ECO:0000313" key="1">
    <source>
        <dbReference type="EMBL" id="QRG67155.1"/>
    </source>
</evidence>
<dbReference type="RefSeq" id="WP_203354216.1">
    <property type="nucleotide sequence ID" value="NZ_CP069127.1"/>
</dbReference>
<dbReference type="Proteomes" id="UP000596248">
    <property type="component" value="Chromosome"/>
</dbReference>
<accession>A0ABX7FMS2</accession>
<gene>
    <name evidence="1" type="ORF">JNE38_27455</name>
</gene>
<sequence>MFQWMWFVRLGKLLPYWIMDRHVKRDANHPSAIVEAHLQTVSASNSLAEAQIHLITQILYELKQTPTTALRLNKLERGLIQMVESIGESMRIMVRLHEHLVMFHHEKNSTVDGPVQVSGFSLLQSIKKLSVQTDGSPLVSNEFIPLLKESVKRLIGSLEGSKNSEPLIFHPDPPLPKPWLNEKIFGHFWKGTK</sequence>
<dbReference type="EMBL" id="CP069127">
    <property type="protein sequence ID" value="QRG67155.1"/>
    <property type="molecule type" value="Genomic_DNA"/>
</dbReference>
<organism evidence="1 2">
    <name type="scientific">Brevibacillus choshinensis</name>
    <dbReference type="NCBI Taxonomy" id="54911"/>
    <lineage>
        <taxon>Bacteria</taxon>
        <taxon>Bacillati</taxon>
        <taxon>Bacillota</taxon>
        <taxon>Bacilli</taxon>
        <taxon>Bacillales</taxon>
        <taxon>Paenibacillaceae</taxon>
        <taxon>Brevibacillus</taxon>
    </lineage>
</organism>
<protein>
    <submittedName>
        <fullName evidence="1">Uncharacterized protein</fullName>
    </submittedName>
</protein>
<reference evidence="1 2" key="1">
    <citation type="submission" date="2021-01" db="EMBL/GenBank/DDBJ databases">
        <title>Identification of strong promoters based on the transcriptome of Brevibacillus choshinensis.</title>
        <authorList>
            <person name="Yao D."/>
            <person name="Zhang K."/>
            <person name="Wu J."/>
        </authorList>
    </citation>
    <scope>NUCLEOTIDE SEQUENCE [LARGE SCALE GENOMIC DNA]</scope>
    <source>
        <strain evidence="1 2">HPD31-SP3</strain>
    </source>
</reference>